<evidence type="ECO:0000313" key="2">
    <source>
        <dbReference type="EMBL" id="PZE15631.1"/>
    </source>
</evidence>
<accession>A0A2W1MYK3</accession>
<comment type="caution">
    <text evidence="2">The sequence shown here is derived from an EMBL/GenBank/DDBJ whole genome shotgun (WGS) entry which is preliminary data.</text>
</comment>
<dbReference type="PANTHER" id="PTHR30327:SF1">
    <property type="entry name" value="UPF0301 PROTEIN YQGE"/>
    <property type="match status" value="1"/>
</dbReference>
<dbReference type="RefSeq" id="WP_111064720.1">
    <property type="nucleotide sequence ID" value="NZ_JBHUCU010000011.1"/>
</dbReference>
<proteinExistence type="inferred from homology"/>
<dbReference type="NCBIfam" id="NF047558">
    <property type="entry name" value="TPR_END_plus"/>
    <property type="match status" value="1"/>
</dbReference>
<dbReference type="Proteomes" id="UP000249248">
    <property type="component" value="Unassembled WGS sequence"/>
</dbReference>
<organism evidence="2 3">
    <name type="scientific">Putridiphycobacter roseus</name>
    <dbReference type="NCBI Taxonomy" id="2219161"/>
    <lineage>
        <taxon>Bacteria</taxon>
        <taxon>Pseudomonadati</taxon>
        <taxon>Bacteroidota</taxon>
        <taxon>Flavobacteriia</taxon>
        <taxon>Flavobacteriales</taxon>
        <taxon>Crocinitomicaceae</taxon>
        <taxon>Putridiphycobacter</taxon>
    </lineage>
</organism>
<dbReference type="EMBL" id="QKSB01000024">
    <property type="protein sequence ID" value="PZE15631.1"/>
    <property type="molecule type" value="Genomic_DNA"/>
</dbReference>
<dbReference type="Pfam" id="PF02622">
    <property type="entry name" value="DUF179"/>
    <property type="match status" value="1"/>
</dbReference>
<reference evidence="2 3" key="1">
    <citation type="submission" date="2018-06" db="EMBL/GenBank/DDBJ databases">
        <title>The draft genome sequence of Crocinitomix sp. SM1701.</title>
        <authorList>
            <person name="Zhang X."/>
        </authorList>
    </citation>
    <scope>NUCLEOTIDE SEQUENCE [LARGE SCALE GENOMIC DNA]</scope>
    <source>
        <strain evidence="2 3">SM1701</strain>
    </source>
</reference>
<dbReference type="GO" id="GO:0005829">
    <property type="term" value="C:cytosol"/>
    <property type="evidence" value="ECO:0007669"/>
    <property type="project" value="TreeGrafter"/>
</dbReference>
<keyword evidence="3" id="KW-1185">Reference proteome</keyword>
<evidence type="ECO:0000256" key="1">
    <source>
        <dbReference type="ARBA" id="ARBA00009600"/>
    </source>
</evidence>
<gene>
    <name evidence="2" type="ORF">DNU06_17060</name>
</gene>
<evidence type="ECO:0000313" key="3">
    <source>
        <dbReference type="Proteomes" id="UP000249248"/>
    </source>
</evidence>
<dbReference type="AlphaFoldDB" id="A0A2W1MYK3"/>
<dbReference type="PANTHER" id="PTHR30327">
    <property type="entry name" value="UNCHARACTERIZED PROTEIN YQGE"/>
    <property type="match status" value="1"/>
</dbReference>
<dbReference type="OrthoDB" id="9807486at2"/>
<evidence type="ECO:0008006" key="4">
    <source>
        <dbReference type="Google" id="ProtNLM"/>
    </source>
</evidence>
<comment type="similarity">
    <text evidence="1">Belongs to the UPF0301 (AlgH) family.</text>
</comment>
<name>A0A2W1MYK3_9FLAO</name>
<protein>
    <recommendedName>
        <fullName evidence="4">YqgE/AlgH family protein</fullName>
    </recommendedName>
</protein>
<dbReference type="Gene3D" id="3.40.1740.10">
    <property type="entry name" value="VC0467-like"/>
    <property type="match status" value="1"/>
</dbReference>
<sequence>MGIFDIFKKQKKVRNDSNAISKTKPEQKNDSKDEGIYELAYASTKYNELKKNYKSYKKELLDFGFDDSKFIHNTIGLILRYYYATEKVDALNLYAELKKDFPENEDIIWLFLEVICLVNIDNDLEFVKKYVNGKKQHQYDQHYQIEYQKGLELKRLNYFKEAIEIWSSLNEIEEFSWNYYQIGILQNLMNNKNCLKNIRKAIEMDGEIKEDAKTYPELDNLRTNQEFLDLIDFDQKPEKSIQLKNSKVKVGDYIIAIPNFPSPIFEKAVILVTRIENGAIQGVFTNKLQNKKLGDLSKEFIGSNSQVYSGGPVGENSLLYLHTLESTPNSNEILPGVYFMGDISNYIEKLKSNDISDKQIRFFNGYVSWGESQFEEEFKEGVWLISSAIHSEIMTSENTPIWEELVERIKNKKQ</sequence>
<dbReference type="SUPFAM" id="SSF143456">
    <property type="entry name" value="VC0467-like"/>
    <property type="match status" value="1"/>
</dbReference>
<dbReference type="InterPro" id="IPR003774">
    <property type="entry name" value="AlgH-like"/>
</dbReference>